<dbReference type="KEGG" id="mzi:HWN40_04205"/>
<proteinExistence type="predicted"/>
<keyword evidence="2" id="KW-1185">Reference proteome</keyword>
<gene>
    <name evidence="1" type="ORF">HWN40_04205</name>
</gene>
<dbReference type="RefSeq" id="WP_176964573.1">
    <property type="nucleotide sequence ID" value="NZ_CP058215.1"/>
</dbReference>
<accession>A0A7D5E881</accession>
<dbReference type="Proteomes" id="UP000509594">
    <property type="component" value="Chromosome"/>
</dbReference>
<dbReference type="SUPFAM" id="SSF50447">
    <property type="entry name" value="Translation proteins"/>
    <property type="match status" value="1"/>
</dbReference>
<dbReference type="InterPro" id="IPR007504">
    <property type="entry name" value="H/ACA_rnp_Gar1/Naf1"/>
</dbReference>
<dbReference type="GeneID" id="55820850"/>
<dbReference type="Pfam" id="PF04410">
    <property type="entry name" value="Gar1"/>
    <property type="match status" value="1"/>
</dbReference>
<dbReference type="EMBL" id="CP058215">
    <property type="protein sequence ID" value="QLC49517.1"/>
    <property type="molecule type" value="Genomic_DNA"/>
</dbReference>
<organism evidence="1 2">
    <name type="scientific">Methanolobus zinderi</name>
    <dbReference type="NCBI Taxonomy" id="536044"/>
    <lineage>
        <taxon>Archaea</taxon>
        <taxon>Methanobacteriati</taxon>
        <taxon>Methanobacteriota</taxon>
        <taxon>Stenosarchaea group</taxon>
        <taxon>Methanomicrobia</taxon>
        <taxon>Methanosarcinales</taxon>
        <taxon>Methanosarcinaceae</taxon>
        <taxon>Methanolobus</taxon>
    </lineage>
</organism>
<dbReference type="AlphaFoldDB" id="A0A7D5E881"/>
<dbReference type="OrthoDB" id="60264at2157"/>
<protein>
    <submittedName>
        <fullName evidence="1">H/ACA RNA-protein complex protein Gar1</fullName>
    </submittedName>
</protein>
<dbReference type="InterPro" id="IPR009000">
    <property type="entry name" value="Transl_B-barrel_sf"/>
</dbReference>
<dbReference type="InterPro" id="IPR038664">
    <property type="entry name" value="Gar1/Naf1_Cbf5-bd_sf"/>
</dbReference>
<sequence length="86" mass="9814">MKRLGKILHISKQDDIIIRGNEKKYSGSIRDMPRINSFVLDKSIKRIGKISGIFGPVDCPFFIVKPNKGLTDPDLKNLINDRVYVQ</sequence>
<dbReference type="GO" id="GO:0001522">
    <property type="term" value="P:pseudouridine synthesis"/>
    <property type="evidence" value="ECO:0007669"/>
    <property type="project" value="InterPro"/>
</dbReference>
<name>A0A7D5E881_9EURY</name>
<dbReference type="Gene3D" id="2.40.10.230">
    <property type="entry name" value="Probable tRNA pseudouridine synthase domain"/>
    <property type="match status" value="1"/>
</dbReference>
<evidence type="ECO:0000313" key="1">
    <source>
        <dbReference type="EMBL" id="QLC49517.1"/>
    </source>
</evidence>
<dbReference type="GO" id="GO:0042254">
    <property type="term" value="P:ribosome biogenesis"/>
    <property type="evidence" value="ECO:0007669"/>
    <property type="project" value="InterPro"/>
</dbReference>
<reference evidence="1 2" key="1">
    <citation type="submission" date="2020-06" db="EMBL/GenBank/DDBJ databases">
        <title>Methanolobus halotolerans sp. nov., isolated from a saline lake Tus in Siberia.</title>
        <authorList>
            <person name="Shen Y."/>
            <person name="Chen S.-C."/>
            <person name="Lai M.-C."/>
            <person name="Huang H.-H."/>
            <person name="Chiu H.-H."/>
            <person name="Tang S.-L."/>
            <person name="Rogozin D.Y."/>
            <person name="Degermendzhy A.G."/>
        </authorList>
    </citation>
    <scope>NUCLEOTIDE SEQUENCE [LARGE SCALE GENOMIC DNA]</scope>
    <source>
        <strain evidence="1 2">DSM 21339</strain>
    </source>
</reference>
<evidence type="ECO:0000313" key="2">
    <source>
        <dbReference type="Proteomes" id="UP000509594"/>
    </source>
</evidence>